<feature type="transmembrane region" description="Helical" evidence="5">
    <location>
        <begin position="244"/>
        <end position="266"/>
    </location>
</feature>
<name>A0A016WB39_9BILA</name>
<dbReference type="Pfam" id="PF10328">
    <property type="entry name" value="7TM_GPCR_Srx"/>
    <property type="match status" value="1"/>
</dbReference>
<keyword evidence="8" id="KW-1185">Reference proteome</keyword>
<dbReference type="PANTHER" id="PTHR23017:SF3">
    <property type="entry name" value="G-PROTEIN COUPLED RECEPTORS FAMILY 1 PROFILE DOMAIN-CONTAINING PROTEIN"/>
    <property type="match status" value="1"/>
</dbReference>
<dbReference type="SUPFAM" id="SSF81321">
    <property type="entry name" value="Family A G protein-coupled receptor-like"/>
    <property type="match status" value="1"/>
</dbReference>
<evidence type="ECO:0000256" key="1">
    <source>
        <dbReference type="ARBA" id="ARBA00004370"/>
    </source>
</evidence>
<keyword evidence="2 5" id="KW-0812">Transmembrane</keyword>
<evidence type="ECO:0000259" key="6">
    <source>
        <dbReference type="PROSITE" id="PS50262"/>
    </source>
</evidence>
<protein>
    <recommendedName>
        <fullName evidence="6">G-protein coupled receptors family 1 profile domain-containing protein</fullName>
    </recommendedName>
</protein>
<organism evidence="7 8">
    <name type="scientific">Ancylostoma ceylanicum</name>
    <dbReference type="NCBI Taxonomy" id="53326"/>
    <lineage>
        <taxon>Eukaryota</taxon>
        <taxon>Metazoa</taxon>
        <taxon>Ecdysozoa</taxon>
        <taxon>Nematoda</taxon>
        <taxon>Chromadorea</taxon>
        <taxon>Rhabditida</taxon>
        <taxon>Rhabditina</taxon>
        <taxon>Rhabditomorpha</taxon>
        <taxon>Strongyloidea</taxon>
        <taxon>Ancylostomatidae</taxon>
        <taxon>Ancylostomatinae</taxon>
        <taxon>Ancylostoma</taxon>
    </lineage>
</organism>
<dbReference type="Gene3D" id="1.20.1070.10">
    <property type="entry name" value="Rhodopsin 7-helix transmembrane proteins"/>
    <property type="match status" value="1"/>
</dbReference>
<dbReference type="CDD" id="cd00637">
    <property type="entry name" value="7tm_classA_rhodopsin-like"/>
    <property type="match status" value="1"/>
</dbReference>
<dbReference type="EMBL" id="JARK01000520">
    <property type="protein sequence ID" value="EYC36223.1"/>
    <property type="molecule type" value="Genomic_DNA"/>
</dbReference>
<dbReference type="AlphaFoldDB" id="A0A016WB39"/>
<dbReference type="GO" id="GO:0016020">
    <property type="term" value="C:membrane"/>
    <property type="evidence" value="ECO:0007669"/>
    <property type="project" value="UniProtKB-SubCell"/>
</dbReference>
<proteinExistence type="predicted"/>
<evidence type="ECO:0000256" key="4">
    <source>
        <dbReference type="ARBA" id="ARBA00023136"/>
    </source>
</evidence>
<dbReference type="OrthoDB" id="5800536at2759"/>
<dbReference type="InterPro" id="IPR017452">
    <property type="entry name" value="GPCR_Rhodpsn_7TM"/>
</dbReference>
<evidence type="ECO:0000256" key="5">
    <source>
        <dbReference type="SAM" id="Phobius"/>
    </source>
</evidence>
<keyword evidence="3 5" id="KW-1133">Transmembrane helix</keyword>
<keyword evidence="4 5" id="KW-0472">Membrane</keyword>
<sequence length="305" mass="34377">MGFSILSLDEEAIAGVTTAMVGFMGYVVSTVLMVLIMKTPSCRNAFGYLCISRLVSHIGIYSFNVFWAAPALLLKFDDSITSSYIGARIAINRLIAVASPLLYSRAFSDWNLMIFIAAFWLLSSAQSIVLLWEECKYVFSPSQFAWVYASTECGLFASFYLDFLFCVVVILTVLLIDSATFFLIRRRAKDLFNKRCSSSQEQLAKLRVHKIFFVQGILCAINQALGIASYHSLLRETATKWERIAGTTLIFQLCNIIDALILFSFIKPFREEFRRSLCRRGRKPSVNRGKSNLILQCLDAAFILG</sequence>
<evidence type="ECO:0000256" key="2">
    <source>
        <dbReference type="ARBA" id="ARBA00022692"/>
    </source>
</evidence>
<evidence type="ECO:0000256" key="3">
    <source>
        <dbReference type="ARBA" id="ARBA00022989"/>
    </source>
</evidence>
<dbReference type="PANTHER" id="PTHR23017">
    <property type="entry name" value="SERPENTINE RECEPTOR, CLASS X"/>
    <property type="match status" value="1"/>
</dbReference>
<feature type="transmembrane region" description="Helical" evidence="5">
    <location>
        <begin position="110"/>
        <end position="132"/>
    </location>
</feature>
<feature type="transmembrane region" description="Helical" evidence="5">
    <location>
        <begin position="211"/>
        <end position="232"/>
    </location>
</feature>
<comment type="caution">
    <text evidence="7">The sequence shown here is derived from an EMBL/GenBank/DDBJ whole genome shotgun (WGS) entry which is preliminary data.</text>
</comment>
<gene>
    <name evidence="7" type="primary">Acey_s0920.g3045</name>
    <name evidence="7" type="ORF">Y032_0920g3045</name>
</gene>
<feature type="transmembrane region" description="Helical" evidence="5">
    <location>
        <begin position="159"/>
        <end position="184"/>
    </location>
</feature>
<evidence type="ECO:0000313" key="7">
    <source>
        <dbReference type="EMBL" id="EYC36223.1"/>
    </source>
</evidence>
<feature type="transmembrane region" description="Helical" evidence="5">
    <location>
        <begin position="48"/>
        <end position="73"/>
    </location>
</feature>
<dbReference type="InterPro" id="IPR019430">
    <property type="entry name" value="7TM_GPCR_serpentine_rcpt_Srx"/>
</dbReference>
<accession>A0A016WB39</accession>
<dbReference type="PROSITE" id="PS50262">
    <property type="entry name" value="G_PROTEIN_RECEP_F1_2"/>
    <property type="match status" value="1"/>
</dbReference>
<feature type="transmembrane region" description="Helical" evidence="5">
    <location>
        <begin position="85"/>
        <end position="103"/>
    </location>
</feature>
<feature type="transmembrane region" description="Helical" evidence="5">
    <location>
        <begin position="12"/>
        <end position="36"/>
    </location>
</feature>
<dbReference type="Proteomes" id="UP000024635">
    <property type="component" value="Unassembled WGS sequence"/>
</dbReference>
<reference evidence="8" key="1">
    <citation type="journal article" date="2015" name="Nat. Genet.">
        <title>The genome and transcriptome of the zoonotic hookworm Ancylostoma ceylanicum identify infection-specific gene families.</title>
        <authorList>
            <person name="Schwarz E.M."/>
            <person name="Hu Y."/>
            <person name="Antoshechkin I."/>
            <person name="Miller M.M."/>
            <person name="Sternberg P.W."/>
            <person name="Aroian R.V."/>
        </authorList>
    </citation>
    <scope>NUCLEOTIDE SEQUENCE</scope>
    <source>
        <strain evidence="8">HY135</strain>
    </source>
</reference>
<comment type="subcellular location">
    <subcellularLocation>
        <location evidence="1">Membrane</location>
    </subcellularLocation>
</comment>
<evidence type="ECO:0000313" key="8">
    <source>
        <dbReference type="Proteomes" id="UP000024635"/>
    </source>
</evidence>
<feature type="domain" description="G-protein coupled receptors family 1 profile" evidence="6">
    <location>
        <begin position="81"/>
        <end position="214"/>
    </location>
</feature>